<dbReference type="Gene3D" id="2.180.10.10">
    <property type="entry name" value="RHS repeat-associated core"/>
    <property type="match status" value="1"/>
</dbReference>
<accession>A0AAU7YZK9</accession>
<dbReference type="InterPro" id="IPR050708">
    <property type="entry name" value="T6SS_VgrG/RHS"/>
</dbReference>
<proteinExistence type="predicted"/>
<sequence length="1679" mass="177089">MAYFLLVASSRGQVIDPVTAQKEPIPEAGHNYIGIGAETVNPADGSVSFNLPITPAPGRQLSLPFSIRFNSSAPFYVTNNQVSQYFKWTTPTVNKMPTSFDLNGWSYALPIYQAQAYVSSVSPSPSGTNYCWSTENYTFLDFDGRLLPLGVQNNWPWVDNPTPGACPQTTYPSGGAGAYGTSVSLGTPPAGTVGVQPPLAVTDRSGTVYQFPTGPGINTSPTVVAGGITPFGALAQTITDRNGNQISLNGTSVYLSGSILASGSYKDTAGRTAVSWSGLGNTAGDQITISGLTNNVSVKWTTTNVTLPQTIESTYGSSCGFLAGAASLPTQVVSEIDLPNGQKYSFTYGGTWGLLSKITYPDGGYVRYVWGTNSSSNATLQTWTGQPSGSCSAIFDSAAITDRYVSYDGSSESLHQNFSSYSTTWQILNGFTPTWTAKNTTVSTYELVRSQWALSGVTNYSYVNNGDGSFGDGLPVESSISYLDGSNHPLKTVNKSWLDPYVMIGEQTILNNGQGMTTLRCPDQFDNIAAVYEYNFQSAGAKPADPACAGLGNVTLSNGLNTAAIGPLMRQTKIAYHNFFSSGTHILDEPDSVTMSDGSGNQVKQTTYLYDKGTVAASGAKTGLASAPGLRGNATSVSQWLNTNNSVLSTTYTYFDTGQINTVTDPCGNSACTDLTGTTHTTTYGYTDSPAGGNAAGNSSAYLTLITDPLGHSSSFSYSYVTGELASTTDPNGQTTSYTYADPLNRLTRVNYPDLGVATTTYNDSVPSVTSSRLLSTSGPSETSVTVMDGMRRVVQSQLTSDPSGTDYVDTLYDGLSNVSSLSNPYRHKTDSTYGTTGYTYDALGRKTLQTQADGSTLSWSYSGSATTATDEVGNQWKRTMDAIGRLTQVLEPSATSPIPTLETDYTYDVLNNLTNVNQIGASGELPRTRSFTSDSLSRLICASNPENSYAPCPASATTPLPAGVESYSYDANGNLGSKTDARAIGTIYSYDGLNRLISKTPSNKTGASFFYNYDEKTVSWGTFSLTNTIGRLSSAWSQYAGIYSRYSYAYDAMGRQLTRYFQLPASSGSAVNTSTGNNAQLYDLAGNVTFINNGGGIYISMTRDDAGHVTAASSNKSTTSALGTVYSHQIFANATYSPFGTLATRLLGNGLTENRTYDNRGRLLSNSQFQAASSIGYSVAATYYPNGNVHTSNDSINGNWSYTYDFLNRLTGATSAAGLILGWTYDSFGNRWAQTASGTGSAPQPSFTYSKNNNHADASGGFAYDNAGNITKDNLGQTYAYYPDDSLATANALAGTAKYRYDSEGQLVFESGPNGAQVFLHDQNGQTLINNNLTTGYVVQSASIDGEKIGSWQPNQFFWSGADWLDTKRYESAGQGDISSQAVPISPASYTSLPFGDALSSIGNDPTHFTGKERDTESGLDYFGARYYASDMGRFMSPDWAAKAEPVPYSKLDDPQTLNLYSYVRNNPLSGVDPDGHYFVVSAAMQQQVQQYISTLLRTPQGAATVNAIASSNLPVSFGLGTLPAVSNGNGTMSITAGTTVPVPGSTPGAIGGASVTLDNANISTIANATGKSDFQTGLTAFTHEDQHVTDILGAKTFQGAAAAGAAGDAPSAPGANNTTGGTAEGRAQQIVGALGAAGQSFQPNAQYDGAAANILKQGATQQAAQQKTACTGGSCPQ</sequence>
<evidence type="ECO:0000313" key="1">
    <source>
        <dbReference type="EMBL" id="XCB21999.1"/>
    </source>
</evidence>
<dbReference type="NCBIfam" id="TIGR03696">
    <property type="entry name" value="Rhs_assc_core"/>
    <property type="match status" value="1"/>
</dbReference>
<dbReference type="Pfam" id="PF05593">
    <property type="entry name" value="RHS_repeat"/>
    <property type="match status" value="1"/>
</dbReference>
<gene>
    <name evidence="1" type="ORF">RBB81_20825</name>
</gene>
<dbReference type="PANTHER" id="PTHR32305:SF15">
    <property type="entry name" value="PROTEIN RHSA-RELATED"/>
    <property type="match status" value="1"/>
</dbReference>
<dbReference type="InterPro" id="IPR022385">
    <property type="entry name" value="Rhs_assc_core"/>
</dbReference>
<name>A0AAU7YZK9_9BACT</name>
<reference evidence="1" key="1">
    <citation type="submission" date="2023-08" db="EMBL/GenBank/DDBJ databases">
        <authorList>
            <person name="Messyasz A."/>
            <person name="Mannisto M.K."/>
            <person name="Kerkhof L.J."/>
            <person name="Haggblom M."/>
        </authorList>
    </citation>
    <scope>NUCLEOTIDE SEQUENCE</scope>
    <source>
        <strain evidence="1">M8UP39</strain>
    </source>
</reference>
<dbReference type="KEGG" id="tgi:RBB81_20825"/>
<protein>
    <submittedName>
        <fullName evidence="1">RHS repeat-associated core domain-containing protein</fullName>
    </submittedName>
</protein>
<dbReference type="EMBL" id="CP132938">
    <property type="protein sequence ID" value="XCB21999.1"/>
    <property type="molecule type" value="Genomic_DNA"/>
</dbReference>
<dbReference type="PANTHER" id="PTHR32305">
    <property type="match status" value="1"/>
</dbReference>
<dbReference type="InterPro" id="IPR031325">
    <property type="entry name" value="RHS_repeat"/>
</dbReference>
<organism evidence="1">
    <name type="scientific">Tunturiibacter gelidiferens</name>
    <dbReference type="NCBI Taxonomy" id="3069689"/>
    <lineage>
        <taxon>Bacteria</taxon>
        <taxon>Pseudomonadati</taxon>
        <taxon>Acidobacteriota</taxon>
        <taxon>Terriglobia</taxon>
        <taxon>Terriglobales</taxon>
        <taxon>Acidobacteriaceae</taxon>
        <taxon>Tunturiibacter</taxon>
    </lineage>
</organism>
<dbReference type="RefSeq" id="WP_353071992.1">
    <property type="nucleotide sequence ID" value="NZ_CP132938.1"/>
</dbReference>
<reference evidence="1" key="2">
    <citation type="journal article" date="2024" name="Environ. Microbiol.">
        <title>Genome analysis and description of Tunturibacter gen. nov. expands the diversity of Terriglobia in tundra soils.</title>
        <authorList>
            <person name="Messyasz A."/>
            <person name="Mannisto M.K."/>
            <person name="Kerkhof L.J."/>
            <person name="Haggblom M.M."/>
        </authorList>
    </citation>
    <scope>NUCLEOTIDE SEQUENCE</scope>
    <source>
        <strain evidence="1">M8UP39</strain>
    </source>
</reference>